<dbReference type="PANTHER" id="PTHR47506">
    <property type="entry name" value="TRANSCRIPTIONAL REGULATORY PROTEIN"/>
    <property type="match status" value="1"/>
</dbReference>
<evidence type="ECO:0000259" key="6">
    <source>
        <dbReference type="PROSITE" id="PS50977"/>
    </source>
</evidence>
<dbReference type="InterPro" id="IPR036271">
    <property type="entry name" value="Tet_transcr_reg_TetR-rel_C_sf"/>
</dbReference>
<evidence type="ECO:0000313" key="7">
    <source>
        <dbReference type="EMBL" id="MFD1175173.1"/>
    </source>
</evidence>
<dbReference type="InterPro" id="IPR009057">
    <property type="entry name" value="Homeodomain-like_sf"/>
</dbReference>
<evidence type="ECO:0000313" key="8">
    <source>
        <dbReference type="Proteomes" id="UP001597262"/>
    </source>
</evidence>
<accession>A0ABW3RRS0</accession>
<evidence type="ECO:0000256" key="3">
    <source>
        <dbReference type="ARBA" id="ARBA00023125"/>
    </source>
</evidence>
<reference evidence="8" key="1">
    <citation type="journal article" date="2019" name="Int. J. Syst. Evol. Microbiol.">
        <title>The Global Catalogue of Microorganisms (GCM) 10K type strain sequencing project: providing services to taxonomists for standard genome sequencing and annotation.</title>
        <authorList>
            <consortium name="The Broad Institute Genomics Platform"/>
            <consortium name="The Broad Institute Genome Sequencing Center for Infectious Disease"/>
            <person name="Wu L."/>
            <person name="Ma J."/>
        </authorList>
    </citation>
    <scope>NUCLEOTIDE SEQUENCE [LARGE SCALE GENOMIC DNA]</scope>
    <source>
        <strain evidence="8">CCUG 59189</strain>
    </source>
</reference>
<keyword evidence="4" id="KW-0804">Transcription</keyword>
<dbReference type="PANTHER" id="PTHR47506:SF6">
    <property type="entry name" value="HTH-TYPE TRANSCRIPTIONAL REPRESSOR NEMR"/>
    <property type="match status" value="1"/>
</dbReference>
<feature type="DNA-binding region" description="H-T-H motif" evidence="5">
    <location>
        <begin position="31"/>
        <end position="50"/>
    </location>
</feature>
<dbReference type="SUPFAM" id="SSF48498">
    <property type="entry name" value="Tetracyclin repressor-like, C-terminal domain"/>
    <property type="match status" value="1"/>
</dbReference>
<organism evidence="7 8">
    <name type="scientific">Paenibacillus puldeungensis</name>
    <dbReference type="NCBI Taxonomy" id="696536"/>
    <lineage>
        <taxon>Bacteria</taxon>
        <taxon>Bacillati</taxon>
        <taxon>Bacillota</taxon>
        <taxon>Bacilli</taxon>
        <taxon>Bacillales</taxon>
        <taxon>Paenibacillaceae</taxon>
        <taxon>Paenibacillus</taxon>
    </lineage>
</organism>
<dbReference type="RefSeq" id="WP_379316229.1">
    <property type="nucleotide sequence ID" value="NZ_JBHTLM010000001.1"/>
</dbReference>
<name>A0ABW3RRS0_9BACL</name>
<dbReference type="Gene3D" id="1.10.357.10">
    <property type="entry name" value="Tetracycline Repressor, domain 2"/>
    <property type="match status" value="1"/>
</dbReference>
<evidence type="ECO:0000256" key="4">
    <source>
        <dbReference type="ARBA" id="ARBA00023163"/>
    </source>
</evidence>
<evidence type="ECO:0000256" key="2">
    <source>
        <dbReference type="ARBA" id="ARBA00023015"/>
    </source>
</evidence>
<dbReference type="Pfam" id="PF13977">
    <property type="entry name" value="TetR_C_6"/>
    <property type="match status" value="1"/>
</dbReference>
<sequence>MPKLIDHEQRKKQIAEATWRVILEQGMEGATVRNIAKEADISPGSLRHDFASQEDLLLYAMNLVKENAAARIESVAMQDMPPREIALGILLELVPTNEETRAEMEVWFAFTAYFRKKRLSFDAQHDGIYMGVQHIIRQLDRLHLLKKGVNKDMEAEMLYAMIDGLALHALLDPQRLNKEKITNLLNHYLDSICHFE</sequence>
<dbReference type="InterPro" id="IPR039538">
    <property type="entry name" value="BetI_C"/>
</dbReference>
<dbReference type="Pfam" id="PF00440">
    <property type="entry name" value="TetR_N"/>
    <property type="match status" value="1"/>
</dbReference>
<keyword evidence="1" id="KW-0678">Repressor</keyword>
<dbReference type="SUPFAM" id="SSF46689">
    <property type="entry name" value="Homeodomain-like"/>
    <property type="match status" value="1"/>
</dbReference>
<evidence type="ECO:0000256" key="1">
    <source>
        <dbReference type="ARBA" id="ARBA00022491"/>
    </source>
</evidence>
<protein>
    <submittedName>
        <fullName evidence="7">TetR/AcrR family transcriptional regulator</fullName>
    </submittedName>
</protein>
<keyword evidence="3 5" id="KW-0238">DNA-binding</keyword>
<dbReference type="PROSITE" id="PS50977">
    <property type="entry name" value="HTH_TETR_2"/>
    <property type="match status" value="1"/>
</dbReference>
<dbReference type="EMBL" id="JBHTLM010000001">
    <property type="protein sequence ID" value="MFD1175173.1"/>
    <property type="molecule type" value="Genomic_DNA"/>
</dbReference>
<dbReference type="Proteomes" id="UP001597262">
    <property type="component" value="Unassembled WGS sequence"/>
</dbReference>
<dbReference type="InterPro" id="IPR001647">
    <property type="entry name" value="HTH_TetR"/>
</dbReference>
<keyword evidence="2" id="KW-0805">Transcription regulation</keyword>
<keyword evidence="8" id="KW-1185">Reference proteome</keyword>
<comment type="caution">
    <text evidence="7">The sequence shown here is derived from an EMBL/GenBank/DDBJ whole genome shotgun (WGS) entry which is preliminary data.</text>
</comment>
<feature type="domain" description="HTH tetR-type" evidence="6">
    <location>
        <begin position="8"/>
        <end position="68"/>
    </location>
</feature>
<proteinExistence type="predicted"/>
<gene>
    <name evidence="7" type="ORF">ACFQ3W_02455</name>
</gene>
<evidence type="ECO:0000256" key="5">
    <source>
        <dbReference type="PROSITE-ProRule" id="PRU00335"/>
    </source>
</evidence>